<evidence type="ECO:0000256" key="1">
    <source>
        <dbReference type="SAM" id="MobiDB-lite"/>
    </source>
</evidence>
<proteinExistence type="predicted"/>
<feature type="region of interest" description="Disordered" evidence="1">
    <location>
        <begin position="146"/>
        <end position="175"/>
    </location>
</feature>
<protein>
    <submittedName>
        <fullName evidence="2">Uncharacterized protein</fullName>
    </submittedName>
</protein>
<dbReference type="EMBL" id="LR031569">
    <property type="protein sequence ID" value="VDC66781.1"/>
    <property type="molecule type" value="Genomic_DNA"/>
</dbReference>
<reference evidence="3" key="1">
    <citation type="submission" date="2018-11" db="EMBL/GenBank/DDBJ databases">
        <authorList>
            <consortium name="Genoscope - CEA"/>
            <person name="William W."/>
        </authorList>
    </citation>
    <scope>NUCLEOTIDE SEQUENCE</scope>
</reference>
<name>A0A3P5Z134_BRACM</name>
<dbReference type="Proteomes" id="UP000694005">
    <property type="component" value="Chromosome A06"/>
</dbReference>
<sequence>MLDGQGFTLISDRQKMFCSQWHGLLIAVDQELPRLERRSKDIYKSYPRKELPKYLFWAVAKSFNIGDYDRALTALKVFDAGVYEAVLSKNPSNCSRAFFSSTLVFEDLSNNFYGSYNNTLNTAREMPLVEIKLLNHHQEMFYCQQKKKKRRGLKERMSPHRRKRKENNYRSLRKR</sequence>
<evidence type="ECO:0000313" key="3">
    <source>
        <dbReference type="EMBL" id="VDC66781.1"/>
    </source>
</evidence>
<gene>
    <name evidence="3" type="ORF">BRAA06T25321Z</name>
    <name evidence="2" type="ORF">BRAPAZ1V2_A06P23740.2</name>
</gene>
<dbReference type="EMBL" id="LS974622">
    <property type="protein sequence ID" value="CAG7870134.1"/>
    <property type="molecule type" value="Genomic_DNA"/>
</dbReference>
<dbReference type="Gramene" id="A06p23740.2_BraZ1">
    <property type="protein sequence ID" value="A06p23740.2_BraZ1.CDS"/>
    <property type="gene ID" value="A06g23740.2_BraZ1"/>
</dbReference>
<accession>A0A3P5Z134</accession>
<organism evidence="3">
    <name type="scientific">Brassica campestris</name>
    <name type="common">Field mustard</name>
    <dbReference type="NCBI Taxonomy" id="3711"/>
    <lineage>
        <taxon>Eukaryota</taxon>
        <taxon>Viridiplantae</taxon>
        <taxon>Streptophyta</taxon>
        <taxon>Embryophyta</taxon>
        <taxon>Tracheophyta</taxon>
        <taxon>Spermatophyta</taxon>
        <taxon>Magnoliopsida</taxon>
        <taxon>eudicotyledons</taxon>
        <taxon>Gunneridae</taxon>
        <taxon>Pentapetalae</taxon>
        <taxon>rosids</taxon>
        <taxon>malvids</taxon>
        <taxon>Brassicales</taxon>
        <taxon>Brassicaceae</taxon>
        <taxon>Brassiceae</taxon>
        <taxon>Brassica</taxon>
    </lineage>
</organism>
<evidence type="ECO:0000313" key="2">
    <source>
        <dbReference type="EMBL" id="CAG7870134.1"/>
    </source>
</evidence>
<dbReference type="AlphaFoldDB" id="A0A3P5Z134"/>